<dbReference type="InterPro" id="IPR020622">
    <property type="entry name" value="Ala_racemase_pyridoxalP-BS"/>
</dbReference>
<dbReference type="SMART" id="SM01005">
    <property type="entry name" value="Ala_racemase_C"/>
    <property type="match status" value="1"/>
</dbReference>
<dbReference type="HAMAP" id="MF_01201">
    <property type="entry name" value="Ala_racemase"/>
    <property type="match status" value="1"/>
</dbReference>
<dbReference type="Pfam" id="PF01168">
    <property type="entry name" value="Ala_racemase_N"/>
    <property type="match status" value="1"/>
</dbReference>
<dbReference type="GO" id="GO:0030170">
    <property type="term" value="F:pyridoxal phosphate binding"/>
    <property type="evidence" value="ECO:0007669"/>
    <property type="project" value="TreeGrafter"/>
</dbReference>
<dbReference type="PRINTS" id="PR00992">
    <property type="entry name" value="ALARACEMASE"/>
</dbReference>
<keyword evidence="3" id="KW-0413">Isomerase</keyword>
<dbReference type="GO" id="GO:0005829">
    <property type="term" value="C:cytosol"/>
    <property type="evidence" value="ECO:0007669"/>
    <property type="project" value="TreeGrafter"/>
</dbReference>
<dbReference type="PANTHER" id="PTHR30511:SF0">
    <property type="entry name" value="ALANINE RACEMASE, CATABOLIC-RELATED"/>
    <property type="match status" value="1"/>
</dbReference>
<comment type="cofactor">
    <cofactor evidence="1">
        <name>pyridoxal 5'-phosphate</name>
        <dbReference type="ChEBI" id="CHEBI:597326"/>
    </cofactor>
</comment>
<dbReference type="Gene3D" id="3.20.20.10">
    <property type="entry name" value="Alanine racemase"/>
    <property type="match status" value="1"/>
</dbReference>
<evidence type="ECO:0000256" key="2">
    <source>
        <dbReference type="ARBA" id="ARBA00022898"/>
    </source>
</evidence>
<proteinExistence type="inferred from homology"/>
<dbReference type="CDD" id="cd00430">
    <property type="entry name" value="PLPDE_III_AR"/>
    <property type="match status" value="1"/>
</dbReference>
<organism evidence="5">
    <name type="scientific">freshwater metagenome</name>
    <dbReference type="NCBI Taxonomy" id="449393"/>
    <lineage>
        <taxon>unclassified sequences</taxon>
        <taxon>metagenomes</taxon>
        <taxon>ecological metagenomes</taxon>
    </lineage>
</organism>
<dbReference type="AlphaFoldDB" id="A0A6J6WSV9"/>
<dbReference type="InterPro" id="IPR029066">
    <property type="entry name" value="PLP-binding_barrel"/>
</dbReference>
<dbReference type="InterPro" id="IPR009006">
    <property type="entry name" value="Ala_racemase/Decarboxylase_C"/>
</dbReference>
<feature type="domain" description="Alanine racemase C-terminal" evidence="4">
    <location>
        <begin position="254"/>
        <end position="382"/>
    </location>
</feature>
<dbReference type="SUPFAM" id="SSF51419">
    <property type="entry name" value="PLP-binding barrel"/>
    <property type="match status" value="1"/>
</dbReference>
<dbReference type="Gene3D" id="2.40.37.10">
    <property type="entry name" value="Lyase, Ornithine Decarboxylase, Chain A, domain 1"/>
    <property type="match status" value="1"/>
</dbReference>
<dbReference type="GO" id="GO:0008784">
    <property type="term" value="F:alanine racemase activity"/>
    <property type="evidence" value="ECO:0007669"/>
    <property type="project" value="InterPro"/>
</dbReference>
<dbReference type="PANTHER" id="PTHR30511">
    <property type="entry name" value="ALANINE RACEMASE"/>
    <property type="match status" value="1"/>
</dbReference>
<dbReference type="EMBL" id="CAFAAB010000111">
    <property type="protein sequence ID" value="CAB4788331.1"/>
    <property type="molecule type" value="Genomic_DNA"/>
</dbReference>
<accession>A0A6J6WSV9</accession>
<keyword evidence="2" id="KW-0663">Pyridoxal phosphate</keyword>
<name>A0A6J6WSV9_9ZZZZ</name>
<dbReference type="InterPro" id="IPR011079">
    <property type="entry name" value="Ala_racemase_C"/>
</dbReference>
<dbReference type="InterPro" id="IPR001608">
    <property type="entry name" value="Ala_racemase_N"/>
</dbReference>
<dbReference type="GO" id="GO:0030632">
    <property type="term" value="P:D-alanine biosynthetic process"/>
    <property type="evidence" value="ECO:0007669"/>
    <property type="project" value="TreeGrafter"/>
</dbReference>
<evidence type="ECO:0000256" key="3">
    <source>
        <dbReference type="ARBA" id="ARBA00023235"/>
    </source>
</evidence>
<dbReference type="FunFam" id="3.20.20.10:FF:000002">
    <property type="entry name" value="Alanine racemase"/>
    <property type="match status" value="1"/>
</dbReference>
<protein>
    <submittedName>
        <fullName evidence="5">Unannotated protein</fullName>
    </submittedName>
</protein>
<evidence type="ECO:0000313" key="5">
    <source>
        <dbReference type="EMBL" id="CAB4788331.1"/>
    </source>
</evidence>
<reference evidence="5" key="1">
    <citation type="submission" date="2020-05" db="EMBL/GenBank/DDBJ databases">
        <authorList>
            <person name="Chiriac C."/>
            <person name="Salcher M."/>
            <person name="Ghai R."/>
            <person name="Kavagutti S V."/>
        </authorList>
    </citation>
    <scope>NUCLEOTIDE SEQUENCE</scope>
</reference>
<dbReference type="InterPro" id="IPR000821">
    <property type="entry name" value="Ala_racemase"/>
</dbReference>
<dbReference type="Pfam" id="PF00842">
    <property type="entry name" value="Ala_racemase_C"/>
    <property type="match status" value="1"/>
</dbReference>
<evidence type="ECO:0000256" key="1">
    <source>
        <dbReference type="ARBA" id="ARBA00001933"/>
    </source>
</evidence>
<dbReference type="SUPFAM" id="SSF50621">
    <property type="entry name" value="Alanine racemase C-terminal domain-like"/>
    <property type="match status" value="1"/>
</dbReference>
<dbReference type="PROSITE" id="PS00395">
    <property type="entry name" value="ALANINE_RACEMASE"/>
    <property type="match status" value="1"/>
</dbReference>
<gene>
    <name evidence="5" type="ORF">UFOPK2958_00973</name>
</gene>
<evidence type="ECO:0000259" key="4">
    <source>
        <dbReference type="SMART" id="SM01005"/>
    </source>
</evidence>
<sequence length="383" mass="40259">MAIEGTRRPSWAEIDLGAMRHNVTTLRHLVAPAQLCGVVKANGYGHGALFAARALLDAGVAGLAVAIVDEGVELRDGGITEPILLLAEAPAESLVDALEAKLTLTVGSLEGAHAAVAAAQTLGGHSPVHIKVDTGMHRMGVVLDDLGAVLDVLHASPNIVIEGMYSHFAVADSDLDEDRDYCEAQMARFDKAVAIAAAKGINPPLTHLANSAAAIALPAARRSMVRVGLAAYGYLPHPSMDSLLAEQGMRLRPALSLHARVTAIRQLDAGDRPSYGRRRALPEAATVATVPFGYADGYPRRFFDAGAEVLINGIRHPLAGSVTMDQLVIDCVGGEVRVGDDVVLLGTQGEQTISADEWAAWGGTITWEILCGIGARVPRISRH</sequence>
<dbReference type="NCBIfam" id="TIGR00492">
    <property type="entry name" value="alr"/>
    <property type="match status" value="1"/>
</dbReference>